<protein>
    <recommendedName>
        <fullName evidence="3">Reverse transcriptase domain-containing protein</fullName>
    </recommendedName>
</protein>
<feature type="transmembrane region" description="Helical" evidence="2">
    <location>
        <begin position="36"/>
        <end position="57"/>
    </location>
</feature>
<evidence type="ECO:0000259" key="3">
    <source>
        <dbReference type="PROSITE" id="PS50878"/>
    </source>
</evidence>
<dbReference type="PANTHER" id="PTHR34201:SF1">
    <property type="entry name" value="GLYCINE-RICH PROTEIN"/>
    <property type="match status" value="1"/>
</dbReference>
<organism evidence="4">
    <name type="scientific">Fagus sylvatica</name>
    <name type="common">Beechnut</name>
    <dbReference type="NCBI Taxonomy" id="28930"/>
    <lineage>
        <taxon>Eukaryota</taxon>
        <taxon>Viridiplantae</taxon>
        <taxon>Streptophyta</taxon>
        <taxon>Embryophyta</taxon>
        <taxon>Tracheophyta</taxon>
        <taxon>Spermatophyta</taxon>
        <taxon>Magnoliopsida</taxon>
        <taxon>eudicotyledons</taxon>
        <taxon>Gunneridae</taxon>
        <taxon>Pentapetalae</taxon>
        <taxon>rosids</taxon>
        <taxon>fabids</taxon>
        <taxon>Fagales</taxon>
        <taxon>Fagaceae</taxon>
        <taxon>Fagus</taxon>
    </lineage>
</organism>
<sequence length="1181" mass="129878">MNKKGRKEGEEGEEEKGLVWKLPQLKSKQLGKLGPAFGIGAGCGLGFGIGLLGGAGFGPGIPGLQVGVGFGAGCGVGLGFGYGVGRGIALDENRRYSNVGHLSHRPLNFSTQSEVSMGFATALWFRDAILEVAKLSRDQNVFRSFREGNKVYVIQKQRNDRGNFVTVTVLGDSKGRGGVIILEGRESWGWRGISMEVDGLLRSKAFEHQSANHHRRQTAGNSTATGNLRKELYTFKEAVTQGNDIPNISPNPGGDKITEEVMAKNEVFLNLKVKLIWGTDGKWQAAWAGLTDSGPSGISGPLLQNPIHDPKSGPTQDINPGPKHSLKPGPTHTSRSQVWRPIGSNPNNMSNIANKGDKTGSGVVEPRFPEVTVSNRFSFFQVGESSGTRETADLASPPVADPEDSDPLTGMTENRAVTLAPAVTIAHPPAGVTENRAVTLALAVTIAHPPAGEDIARTWGSSSNWMLELRDGRRITIPLSLIRSMPSHDGEDEHEIPLTVAPIYCGDGGSTVERADLSAMGRFYEETPLEVAPLAMAGSAGEGLEIGGDLKVGIDRKIPSSPTQVLEQFQEFGRELGVSFEGFEEELLILLKAIEDRRNSHSGPGGDRKKMQKSGGKGSRELKNLISTINYNAGGSKNRGSSRERAFVWGVHHLDWVYLGSMGASGGILIMWDTRVVEKIDEARRLMWEELAGISSWWDSPWCIGGDFNATRFPSDKLGGQHFTPAMTAFSEFISSCELLDPPLEGGRFTWSNGREIEAMSRLDRFLFSHEWDEKFPTIKQQRLTRLLSDHFPVGGNHILFMVLPSYVLAQKLIALKGDLKKWNEECFGNVAVKSHQLLAELRVLENVAESRSLSSNERIQQERLVAEWERNSLLEEISWRQKSRELWLKEGDKNTKFFHRVANSHRRYNTISSLLVNGNLTTDQQVIADCITHFYTGLYSEESGWRPKLDNLAFSMISAEDAVWLERPFGEEEVVGVLKAFNGDKAPGSDGFPMAFFQACWDVVQNEVMESINYFHEPARFFASSRGLRQGDPLSPLLFVIVMETLSRLMDRATIGGYISGFAIGSGVDPLVVSHLLFADDNLIFCIADQVQIAHLRAVFSWFEAVSGLKVNLAKSEMVPVGVVSNLRSLVELMGCNILSLPMTYLGLPLGANFNSKTIWNTVIEKMEKRAWWVEAFMSF</sequence>
<reference evidence="4" key="1">
    <citation type="submission" date="2018-02" db="EMBL/GenBank/DDBJ databases">
        <authorList>
            <person name="Cohen D.B."/>
            <person name="Kent A.D."/>
        </authorList>
    </citation>
    <scope>NUCLEOTIDE SEQUENCE</scope>
</reference>
<dbReference type="SUPFAM" id="SSF56219">
    <property type="entry name" value="DNase I-like"/>
    <property type="match status" value="1"/>
</dbReference>
<feature type="region of interest" description="Disordered" evidence="1">
    <location>
        <begin position="599"/>
        <end position="618"/>
    </location>
</feature>
<evidence type="ECO:0000256" key="1">
    <source>
        <dbReference type="SAM" id="MobiDB-lite"/>
    </source>
</evidence>
<feature type="region of interest" description="Disordered" evidence="1">
    <location>
        <begin position="384"/>
        <end position="409"/>
    </location>
</feature>
<dbReference type="Pfam" id="PF00078">
    <property type="entry name" value="RVT_1"/>
    <property type="match status" value="1"/>
</dbReference>
<proteinExistence type="predicted"/>
<accession>A0A2N9FPT0</accession>
<dbReference type="PROSITE" id="PS50878">
    <property type="entry name" value="RT_POL"/>
    <property type="match status" value="1"/>
</dbReference>
<evidence type="ECO:0000313" key="4">
    <source>
        <dbReference type="EMBL" id="SPC88931.1"/>
    </source>
</evidence>
<dbReference type="Gene3D" id="3.60.10.10">
    <property type="entry name" value="Endonuclease/exonuclease/phosphatase"/>
    <property type="match status" value="1"/>
</dbReference>
<dbReference type="EMBL" id="OIVN01001030">
    <property type="protein sequence ID" value="SPC88931.1"/>
    <property type="molecule type" value="Genomic_DNA"/>
</dbReference>
<dbReference type="SUPFAM" id="SSF56672">
    <property type="entry name" value="DNA/RNA polymerases"/>
    <property type="match status" value="1"/>
</dbReference>
<keyword evidence="2" id="KW-0812">Transmembrane</keyword>
<keyword evidence="2" id="KW-1133">Transmembrane helix</keyword>
<dbReference type="InterPro" id="IPR053288">
    <property type="entry name" value="TGD_Bridge_Protein"/>
</dbReference>
<dbReference type="PANTHER" id="PTHR34201">
    <property type="entry name" value="GLYCINE-RICH PROTEIN"/>
    <property type="match status" value="1"/>
</dbReference>
<gene>
    <name evidence="4" type="ORF">FSB_LOCUS16813</name>
</gene>
<keyword evidence="2" id="KW-0472">Membrane</keyword>
<evidence type="ECO:0000256" key="2">
    <source>
        <dbReference type="SAM" id="Phobius"/>
    </source>
</evidence>
<dbReference type="InterPro" id="IPR036691">
    <property type="entry name" value="Endo/exonu/phosph_ase_sf"/>
</dbReference>
<feature type="region of interest" description="Disordered" evidence="1">
    <location>
        <begin position="297"/>
        <end position="350"/>
    </location>
</feature>
<feature type="domain" description="Reverse transcriptase" evidence="3">
    <location>
        <begin position="870"/>
        <end position="1151"/>
    </location>
</feature>
<dbReference type="InterPro" id="IPR043502">
    <property type="entry name" value="DNA/RNA_pol_sf"/>
</dbReference>
<dbReference type="InterPro" id="IPR000477">
    <property type="entry name" value="RT_dom"/>
</dbReference>
<dbReference type="AlphaFoldDB" id="A0A2N9FPT0"/>
<name>A0A2N9FPT0_FAGSY</name>